<sequence length="385" mass="42816">MIKCIRCSHVHAITKSGIVRGKQRYYCKDCNIHFTLPGEAAVEVRQQKKHMATIVDIAKALNISKSTVSRALHEHSDINPQTRAAVLEMARQLDYQPNLLAKSLVKSKSNTIGIIVPEFLTYFFPTIIMGAQQVAEQAGYNVIICQSQESFKTEVANASVLLANRVDGVLISMTRETKNFEHFKAFERHGIPVVFFNRICDEMDTSKVLVNDYEGALKAVEHLIENGYRNIAHIGGPPALRITHNRLKGYRDALEKHGLPFKKELVVHCNLSKKDAIHCAEKLLNGKRRPDAVFCVNDPVAIQLMLAAKKMKIKIPSEMGIVGFSNDPISEVIEPALTTVQQPVADIGRSAMHILLDAIKEGDAYSPVLQSLETTLIIRGSSSRK</sequence>
<dbReference type="GO" id="GO:0003700">
    <property type="term" value="F:DNA-binding transcription factor activity"/>
    <property type="evidence" value="ECO:0007669"/>
    <property type="project" value="TreeGrafter"/>
</dbReference>
<dbReference type="Proteomes" id="UP000198984">
    <property type="component" value="Unassembled WGS sequence"/>
</dbReference>
<evidence type="ECO:0000313" key="5">
    <source>
        <dbReference type="EMBL" id="SEM63863.1"/>
    </source>
</evidence>
<evidence type="ECO:0000256" key="2">
    <source>
        <dbReference type="ARBA" id="ARBA00023125"/>
    </source>
</evidence>
<dbReference type="STRING" id="573321.SAMN04488505_105262"/>
<evidence type="ECO:0000313" key="6">
    <source>
        <dbReference type="Proteomes" id="UP000198984"/>
    </source>
</evidence>
<dbReference type="InterPro" id="IPR046335">
    <property type="entry name" value="LacI/GalR-like_sensor"/>
</dbReference>
<dbReference type="InterPro" id="IPR028082">
    <property type="entry name" value="Peripla_BP_I"/>
</dbReference>
<protein>
    <submittedName>
        <fullName evidence="5">Transcriptional regulator, LacI family</fullName>
    </submittedName>
</protein>
<dbReference type="InterPro" id="IPR010982">
    <property type="entry name" value="Lambda_DNA-bd_dom_sf"/>
</dbReference>
<name>A0A1H8A007_9BACT</name>
<dbReference type="OrthoDB" id="667031at2"/>
<evidence type="ECO:0000256" key="3">
    <source>
        <dbReference type="ARBA" id="ARBA00023163"/>
    </source>
</evidence>
<dbReference type="Pfam" id="PF00356">
    <property type="entry name" value="LacI"/>
    <property type="match status" value="1"/>
</dbReference>
<dbReference type="CDD" id="cd01392">
    <property type="entry name" value="HTH_LacI"/>
    <property type="match status" value="1"/>
</dbReference>
<evidence type="ECO:0000256" key="1">
    <source>
        <dbReference type="ARBA" id="ARBA00023015"/>
    </source>
</evidence>
<keyword evidence="3" id="KW-0804">Transcription</keyword>
<gene>
    <name evidence="5" type="ORF">SAMN04488505_105262</name>
</gene>
<dbReference type="SUPFAM" id="SSF53822">
    <property type="entry name" value="Periplasmic binding protein-like I"/>
    <property type="match status" value="1"/>
</dbReference>
<dbReference type="Pfam" id="PF13377">
    <property type="entry name" value="Peripla_BP_3"/>
    <property type="match status" value="1"/>
</dbReference>
<feature type="domain" description="HTH lacI-type" evidence="4">
    <location>
        <begin position="52"/>
        <end position="106"/>
    </location>
</feature>
<keyword evidence="6" id="KW-1185">Reference proteome</keyword>
<accession>A0A1H8A007</accession>
<dbReference type="Gene3D" id="1.10.260.40">
    <property type="entry name" value="lambda repressor-like DNA-binding domains"/>
    <property type="match status" value="1"/>
</dbReference>
<dbReference type="CDD" id="cd06267">
    <property type="entry name" value="PBP1_LacI_sugar_binding-like"/>
    <property type="match status" value="1"/>
</dbReference>
<dbReference type="GO" id="GO:0000976">
    <property type="term" value="F:transcription cis-regulatory region binding"/>
    <property type="evidence" value="ECO:0007669"/>
    <property type="project" value="TreeGrafter"/>
</dbReference>
<dbReference type="PANTHER" id="PTHR30146">
    <property type="entry name" value="LACI-RELATED TRANSCRIPTIONAL REPRESSOR"/>
    <property type="match status" value="1"/>
</dbReference>
<dbReference type="SUPFAM" id="SSF47413">
    <property type="entry name" value="lambda repressor-like DNA-binding domains"/>
    <property type="match status" value="1"/>
</dbReference>
<dbReference type="InterPro" id="IPR000843">
    <property type="entry name" value="HTH_LacI"/>
</dbReference>
<reference evidence="5 6" key="1">
    <citation type="submission" date="2016-10" db="EMBL/GenBank/DDBJ databases">
        <authorList>
            <person name="de Groot N.N."/>
        </authorList>
    </citation>
    <scope>NUCLEOTIDE SEQUENCE [LARGE SCALE GENOMIC DNA]</scope>
    <source>
        <strain evidence="5 6">DSM 21039</strain>
    </source>
</reference>
<evidence type="ECO:0000259" key="4">
    <source>
        <dbReference type="PROSITE" id="PS50932"/>
    </source>
</evidence>
<keyword evidence="2" id="KW-0238">DNA-binding</keyword>
<dbReference type="Gene3D" id="3.40.50.2300">
    <property type="match status" value="2"/>
</dbReference>
<proteinExistence type="predicted"/>
<organism evidence="5 6">
    <name type="scientific">Chitinophaga rupis</name>
    <dbReference type="NCBI Taxonomy" id="573321"/>
    <lineage>
        <taxon>Bacteria</taxon>
        <taxon>Pseudomonadati</taxon>
        <taxon>Bacteroidota</taxon>
        <taxon>Chitinophagia</taxon>
        <taxon>Chitinophagales</taxon>
        <taxon>Chitinophagaceae</taxon>
        <taxon>Chitinophaga</taxon>
    </lineage>
</organism>
<keyword evidence="1" id="KW-0805">Transcription regulation</keyword>
<dbReference type="PANTHER" id="PTHR30146:SF109">
    <property type="entry name" value="HTH-TYPE TRANSCRIPTIONAL REGULATOR GALS"/>
    <property type="match status" value="1"/>
</dbReference>
<dbReference type="EMBL" id="FOBB01000005">
    <property type="protein sequence ID" value="SEM63863.1"/>
    <property type="molecule type" value="Genomic_DNA"/>
</dbReference>
<dbReference type="SMART" id="SM00354">
    <property type="entry name" value="HTH_LACI"/>
    <property type="match status" value="1"/>
</dbReference>
<dbReference type="PROSITE" id="PS50932">
    <property type="entry name" value="HTH_LACI_2"/>
    <property type="match status" value="1"/>
</dbReference>
<dbReference type="AlphaFoldDB" id="A0A1H8A007"/>